<name>A0ABQ0C0P2_9FIRM</name>
<dbReference type="EMBL" id="BAABZQ010000001">
    <property type="protein sequence ID" value="GAA6502363.1"/>
    <property type="molecule type" value="Genomic_DNA"/>
</dbReference>
<evidence type="ECO:0000313" key="2">
    <source>
        <dbReference type="Proteomes" id="UP001600941"/>
    </source>
</evidence>
<dbReference type="Proteomes" id="UP001600941">
    <property type="component" value="Unassembled WGS sequence"/>
</dbReference>
<organism evidence="1 2">
    <name type="scientific">Blautia parvula</name>
    <dbReference type="NCBI Taxonomy" id="2877527"/>
    <lineage>
        <taxon>Bacteria</taxon>
        <taxon>Bacillati</taxon>
        <taxon>Bacillota</taxon>
        <taxon>Clostridia</taxon>
        <taxon>Lachnospirales</taxon>
        <taxon>Lachnospiraceae</taxon>
        <taxon>Blautia</taxon>
    </lineage>
</organism>
<evidence type="ECO:0000313" key="1">
    <source>
        <dbReference type="EMBL" id="GAA6502363.1"/>
    </source>
</evidence>
<reference evidence="1 2" key="1">
    <citation type="submission" date="2024-04" db="EMBL/GenBank/DDBJ databases">
        <title>Defined microbial consortia suppress multidrug-resistant proinflammatory Enterobacteriaceae via ecological control.</title>
        <authorList>
            <person name="Furuichi M."/>
            <person name="Kawaguchi T."/>
            <person name="Pust M."/>
            <person name="Yasuma K."/>
            <person name="Plichta D."/>
            <person name="Hasegawa N."/>
            <person name="Ohya T."/>
            <person name="Bhattarai S."/>
            <person name="Sasajima S."/>
            <person name="Aoto Y."/>
            <person name="Tuganbaev T."/>
            <person name="Yaginuma M."/>
            <person name="Ueda M."/>
            <person name="Okahashi N."/>
            <person name="Amafuji K."/>
            <person name="Kiridooshi Y."/>
            <person name="Sugita K."/>
            <person name="Strazar M."/>
            <person name="Skelly A."/>
            <person name="Suda W."/>
            <person name="Hattori M."/>
            <person name="Nakamoto N."/>
            <person name="Caballero S."/>
            <person name="Norman J."/>
            <person name="Olle B."/>
            <person name="Tanoue T."/>
            <person name="Arita M."/>
            <person name="Bucci V."/>
            <person name="Atarashi K."/>
            <person name="Xavier R."/>
            <person name="Honda K."/>
        </authorList>
    </citation>
    <scope>NUCLEOTIDE SEQUENCE [LARGE SCALE GENOMIC DNA]</scope>
    <source>
        <strain evidence="2">k34-0107-D12</strain>
    </source>
</reference>
<comment type="caution">
    <text evidence="1">The sequence shown here is derived from an EMBL/GenBank/DDBJ whole genome shotgun (WGS) entry which is preliminary data.</text>
</comment>
<dbReference type="RefSeq" id="WP_227211825.1">
    <property type="nucleotide sequence ID" value="NZ_BAABZQ010000001.1"/>
</dbReference>
<accession>A0ABQ0C0P2</accession>
<sequence length="186" mass="20936">MKGFQREDRMFSLCGLNCMLCPMQIGGYCPGCGGGEGNQSCAIARCSLGHDKVEYCHQCGEYPCSRYDGIDEYDSFITHRHMKRDMQKAEEAGSRAYGEEQAEKAEILRYLLEHYNDGRKKNFYCVAVNLLELQDIRNVMKEIAGIEGLDELSEKERASCAAKLFQAAAAKQGIELKLKKKPGKKK</sequence>
<gene>
    <name evidence="1" type="ORF">K340107D12_51790</name>
</gene>
<proteinExistence type="predicted"/>
<protein>
    <submittedName>
        <fullName evidence="1">DUF3795 domain-containing protein</fullName>
    </submittedName>
</protein>
<keyword evidence="2" id="KW-1185">Reference proteome</keyword>